<dbReference type="Proteomes" id="UP000011690">
    <property type="component" value="Unassembled WGS sequence"/>
</dbReference>
<dbReference type="eggNOG" id="arCOG06159">
    <property type="taxonomic scope" value="Archaea"/>
</dbReference>
<sequence>MVDDLYRQYIDIEVEAEVQRREYAGTQSWGTKTFRVVGVLVVDADDYIYIS</sequence>
<keyword evidence="2" id="KW-1185">Reference proteome</keyword>
<reference evidence="1 2" key="1">
    <citation type="journal article" date="2014" name="PLoS Genet.">
        <title>Phylogenetically driven sequencing of extremely halophilic archaea reveals strategies for static and dynamic osmo-response.</title>
        <authorList>
            <person name="Becker E.A."/>
            <person name="Seitzer P.M."/>
            <person name="Tritt A."/>
            <person name="Larsen D."/>
            <person name="Krusor M."/>
            <person name="Yao A.I."/>
            <person name="Wu D."/>
            <person name="Madern D."/>
            <person name="Eisen J.A."/>
            <person name="Darling A.E."/>
            <person name="Facciotti M.T."/>
        </authorList>
    </citation>
    <scope>NUCLEOTIDE SEQUENCE [LARGE SCALE GENOMIC DNA]</scope>
    <source>
        <strain evidence="1 2">JCM 10635</strain>
    </source>
</reference>
<evidence type="ECO:0000313" key="1">
    <source>
        <dbReference type="EMBL" id="ELY42648.1"/>
    </source>
</evidence>
<name>L9W2V3_9EURY</name>
<evidence type="ECO:0000313" key="2">
    <source>
        <dbReference type="Proteomes" id="UP000011690"/>
    </source>
</evidence>
<comment type="caution">
    <text evidence="1">The sequence shown here is derived from an EMBL/GenBank/DDBJ whole genome shotgun (WGS) entry which is preliminary data.</text>
</comment>
<protein>
    <submittedName>
        <fullName evidence="1">Transposase</fullName>
    </submittedName>
</protein>
<accession>L9W2V3</accession>
<dbReference type="AlphaFoldDB" id="L9W2V3"/>
<organism evidence="1 2">
    <name type="scientific">Natronorubrum bangense JCM 10635</name>
    <dbReference type="NCBI Taxonomy" id="1227500"/>
    <lineage>
        <taxon>Archaea</taxon>
        <taxon>Methanobacteriati</taxon>
        <taxon>Methanobacteriota</taxon>
        <taxon>Stenosarchaea group</taxon>
        <taxon>Halobacteria</taxon>
        <taxon>Halobacteriales</taxon>
        <taxon>Natrialbaceae</taxon>
        <taxon>Natronorubrum</taxon>
    </lineage>
</organism>
<gene>
    <name evidence="1" type="ORF">C494_20128</name>
</gene>
<dbReference type="EMBL" id="AOHY01000059">
    <property type="protein sequence ID" value="ELY42648.1"/>
    <property type="molecule type" value="Genomic_DNA"/>
</dbReference>
<dbReference type="STRING" id="1227500.C494_20128"/>
<dbReference type="PATRIC" id="fig|1227500.6.peg.4067"/>
<proteinExistence type="predicted"/>